<gene>
    <name evidence="2" type="ORF">E6C55_23650</name>
</gene>
<name>A0A4S4BM51_9BACL</name>
<keyword evidence="1" id="KW-1133">Transmembrane helix</keyword>
<keyword evidence="1" id="KW-0472">Membrane</keyword>
<comment type="caution">
    <text evidence="2">The sequence shown here is derived from an EMBL/GenBank/DDBJ whole genome shotgun (WGS) entry which is preliminary data.</text>
</comment>
<sequence length="88" mass="9912">MAILIIYLLLVNIVAFGLMGYDKQLAKRKQRRVSERRLFLYAAIGGALGGWLGMRTYRHKTKHASFVYGMPALLVLNAACVFGLLRLL</sequence>
<dbReference type="Proteomes" id="UP000310636">
    <property type="component" value="Unassembled WGS sequence"/>
</dbReference>
<evidence type="ECO:0000256" key="1">
    <source>
        <dbReference type="SAM" id="Phobius"/>
    </source>
</evidence>
<dbReference type="RefSeq" id="WP_136372292.1">
    <property type="nucleotide sequence ID" value="NZ_SSOB01000036.1"/>
</dbReference>
<dbReference type="InterPro" id="IPR010718">
    <property type="entry name" value="DUF1294"/>
</dbReference>
<keyword evidence="1" id="KW-0812">Transmembrane</keyword>
<feature type="transmembrane region" description="Helical" evidence="1">
    <location>
        <begin position="6"/>
        <end position="26"/>
    </location>
</feature>
<evidence type="ECO:0000313" key="3">
    <source>
        <dbReference type="Proteomes" id="UP000310636"/>
    </source>
</evidence>
<feature type="transmembrane region" description="Helical" evidence="1">
    <location>
        <begin position="66"/>
        <end position="85"/>
    </location>
</feature>
<feature type="transmembrane region" description="Helical" evidence="1">
    <location>
        <begin position="38"/>
        <end position="54"/>
    </location>
</feature>
<organism evidence="2 3">
    <name type="scientific">Cohnella fermenti</name>
    <dbReference type="NCBI Taxonomy" id="2565925"/>
    <lineage>
        <taxon>Bacteria</taxon>
        <taxon>Bacillati</taxon>
        <taxon>Bacillota</taxon>
        <taxon>Bacilli</taxon>
        <taxon>Bacillales</taxon>
        <taxon>Paenibacillaceae</taxon>
        <taxon>Cohnella</taxon>
    </lineage>
</organism>
<reference evidence="2 3" key="1">
    <citation type="submission" date="2019-04" db="EMBL/GenBank/DDBJ databases">
        <title>Cohnella sp. nov. isolated from preserved vegetables.</title>
        <authorList>
            <person name="Lin S.-Y."/>
            <person name="Hung M.-H."/>
            <person name="Young C.-C."/>
        </authorList>
    </citation>
    <scope>NUCLEOTIDE SEQUENCE [LARGE SCALE GENOMIC DNA]</scope>
    <source>
        <strain evidence="2 3">CC-MHH1044</strain>
    </source>
</reference>
<evidence type="ECO:0000313" key="2">
    <source>
        <dbReference type="EMBL" id="THF74941.1"/>
    </source>
</evidence>
<dbReference type="AlphaFoldDB" id="A0A4S4BM51"/>
<protein>
    <submittedName>
        <fullName evidence="2">DUF1294 domain-containing protein</fullName>
    </submittedName>
</protein>
<proteinExistence type="predicted"/>
<dbReference type="Pfam" id="PF06961">
    <property type="entry name" value="DUF1294"/>
    <property type="match status" value="1"/>
</dbReference>
<accession>A0A4S4BM51</accession>
<dbReference type="OrthoDB" id="1698854at2"/>
<keyword evidence="3" id="KW-1185">Reference proteome</keyword>
<dbReference type="EMBL" id="SSOB01000036">
    <property type="protein sequence ID" value="THF74941.1"/>
    <property type="molecule type" value="Genomic_DNA"/>
</dbReference>